<keyword evidence="3" id="KW-1185">Reference proteome</keyword>
<organism evidence="2 3">
    <name type="scientific">Leersia perrieri</name>
    <dbReference type="NCBI Taxonomy" id="77586"/>
    <lineage>
        <taxon>Eukaryota</taxon>
        <taxon>Viridiplantae</taxon>
        <taxon>Streptophyta</taxon>
        <taxon>Embryophyta</taxon>
        <taxon>Tracheophyta</taxon>
        <taxon>Spermatophyta</taxon>
        <taxon>Magnoliopsida</taxon>
        <taxon>Liliopsida</taxon>
        <taxon>Poales</taxon>
        <taxon>Poaceae</taxon>
        <taxon>BOP clade</taxon>
        <taxon>Oryzoideae</taxon>
        <taxon>Oryzeae</taxon>
        <taxon>Oryzinae</taxon>
        <taxon>Leersia</taxon>
    </lineage>
</organism>
<evidence type="ECO:0000313" key="2">
    <source>
        <dbReference type="EnsemblPlants" id="LPERR05G15260.1"/>
    </source>
</evidence>
<proteinExistence type="predicted"/>
<dbReference type="AlphaFoldDB" id="A0A0D9WHD3"/>
<feature type="compositionally biased region" description="Pro residues" evidence="1">
    <location>
        <begin position="39"/>
        <end position="55"/>
    </location>
</feature>
<feature type="region of interest" description="Disordered" evidence="1">
    <location>
        <begin position="1"/>
        <end position="71"/>
    </location>
</feature>
<dbReference type="Gramene" id="LPERR05G15260.1">
    <property type="protein sequence ID" value="LPERR05G15260.1"/>
    <property type="gene ID" value="LPERR05G15260"/>
</dbReference>
<evidence type="ECO:0000256" key="1">
    <source>
        <dbReference type="SAM" id="MobiDB-lite"/>
    </source>
</evidence>
<reference evidence="2" key="3">
    <citation type="submission" date="2015-04" db="UniProtKB">
        <authorList>
            <consortium name="EnsemblPlants"/>
        </authorList>
    </citation>
    <scope>IDENTIFICATION</scope>
</reference>
<accession>A0A0D9WHD3</accession>
<dbReference type="EnsemblPlants" id="LPERR05G15260.1">
    <property type="protein sequence ID" value="LPERR05G15260.1"/>
    <property type="gene ID" value="LPERR05G15260"/>
</dbReference>
<protein>
    <submittedName>
        <fullName evidence="2">Uncharacterized protein</fullName>
    </submittedName>
</protein>
<evidence type="ECO:0000313" key="3">
    <source>
        <dbReference type="Proteomes" id="UP000032180"/>
    </source>
</evidence>
<reference evidence="3" key="2">
    <citation type="submission" date="2013-12" db="EMBL/GenBank/DDBJ databases">
        <authorList>
            <person name="Yu Y."/>
            <person name="Lee S."/>
            <person name="de Baynast K."/>
            <person name="Wissotski M."/>
            <person name="Liu L."/>
            <person name="Talag J."/>
            <person name="Goicoechea J."/>
            <person name="Angelova A."/>
            <person name="Jetty R."/>
            <person name="Kudrna D."/>
            <person name="Golser W."/>
            <person name="Rivera L."/>
            <person name="Zhang J."/>
            <person name="Wing R."/>
        </authorList>
    </citation>
    <scope>NUCLEOTIDE SEQUENCE</scope>
</reference>
<reference evidence="2 3" key="1">
    <citation type="submission" date="2012-08" db="EMBL/GenBank/DDBJ databases">
        <title>Oryza genome evolution.</title>
        <authorList>
            <person name="Wing R.A."/>
        </authorList>
    </citation>
    <scope>NUCLEOTIDE SEQUENCE</scope>
</reference>
<dbReference type="HOGENOM" id="CLU_1356432_0_0_1"/>
<dbReference type="Proteomes" id="UP000032180">
    <property type="component" value="Chromosome 5"/>
</dbReference>
<name>A0A0D9WHD3_9ORYZ</name>
<sequence length="202" mass="20432">MAWNGAGERPDWFLDGAPSCRSTPTGDTGSDAPSAAPSPVSPPSASPPPEWPPAKPGGHEDGGDGALPFGRLRWGQPWPTVVVARSVASRPDLAQMLGGHRSAAGQLWLEVTASGGLKTRFGKGGVLRRRQRRGSIDGDVGVGEAGSLARRRRYTRGGLARDGAAAAGAWVAGAPSCHPDLATTATSWAVVAVGVGGATGGL</sequence>